<evidence type="ECO:0000313" key="1">
    <source>
        <dbReference type="EMBL" id="CAG8500712.1"/>
    </source>
</evidence>
<protein>
    <submittedName>
        <fullName evidence="1">2543_t:CDS:1</fullName>
    </submittedName>
</protein>
<gene>
    <name evidence="1" type="ORF">ACOLOM_LOCUS2785</name>
</gene>
<name>A0ACA9KYC4_9GLOM</name>
<dbReference type="EMBL" id="CAJVPT010003820">
    <property type="protein sequence ID" value="CAG8500712.1"/>
    <property type="molecule type" value="Genomic_DNA"/>
</dbReference>
<dbReference type="Proteomes" id="UP000789525">
    <property type="component" value="Unassembled WGS sequence"/>
</dbReference>
<accession>A0ACA9KYC4</accession>
<proteinExistence type="predicted"/>
<evidence type="ECO:0000313" key="2">
    <source>
        <dbReference type="Proteomes" id="UP000789525"/>
    </source>
</evidence>
<feature type="non-terminal residue" evidence="1">
    <location>
        <position position="162"/>
    </location>
</feature>
<reference evidence="1" key="1">
    <citation type="submission" date="2021-06" db="EMBL/GenBank/DDBJ databases">
        <authorList>
            <person name="Kallberg Y."/>
            <person name="Tangrot J."/>
            <person name="Rosling A."/>
        </authorList>
    </citation>
    <scope>NUCLEOTIDE SEQUENCE</scope>
    <source>
        <strain evidence="1">CL356</strain>
    </source>
</reference>
<comment type="caution">
    <text evidence="1">The sequence shown here is derived from an EMBL/GenBank/DDBJ whole genome shotgun (WGS) entry which is preliminary data.</text>
</comment>
<sequence>MDSKVSNVHIHGAKDGIQNEVNTEEASPSHVDSTAPLNAASPSALQTITQVGDKSLRMQGVEPSTQVNVVVSSAKDSSIPSSNSAVMSLHSSAMAVSPTNWSTNTSTSNKITMPNSSQQTHLTPPKENISDSKGNNLSINAQTPPTSGSQDMLTPNIKATPP</sequence>
<keyword evidence="2" id="KW-1185">Reference proteome</keyword>
<organism evidence="1 2">
    <name type="scientific">Acaulospora colombiana</name>
    <dbReference type="NCBI Taxonomy" id="27376"/>
    <lineage>
        <taxon>Eukaryota</taxon>
        <taxon>Fungi</taxon>
        <taxon>Fungi incertae sedis</taxon>
        <taxon>Mucoromycota</taxon>
        <taxon>Glomeromycotina</taxon>
        <taxon>Glomeromycetes</taxon>
        <taxon>Diversisporales</taxon>
        <taxon>Acaulosporaceae</taxon>
        <taxon>Acaulospora</taxon>
    </lineage>
</organism>